<feature type="non-terminal residue" evidence="3">
    <location>
        <position position="340"/>
    </location>
</feature>
<feature type="domain" description="MacB-like periplasmic core" evidence="2">
    <location>
        <begin position="35"/>
        <end position="257"/>
    </location>
</feature>
<feature type="transmembrane region" description="Helical" evidence="1">
    <location>
        <begin position="285"/>
        <end position="308"/>
    </location>
</feature>
<protein>
    <submittedName>
        <fullName evidence="3">Lipoprotein-releasing system permease protein</fullName>
    </submittedName>
</protein>
<dbReference type="GO" id="GO:0044874">
    <property type="term" value="P:lipoprotein localization to outer membrane"/>
    <property type="evidence" value="ECO:0007669"/>
    <property type="project" value="TreeGrafter"/>
</dbReference>
<comment type="caution">
    <text evidence="3">The sequence shown here is derived from an EMBL/GenBank/DDBJ whole genome shotgun (WGS) entry which is preliminary data.</text>
</comment>
<gene>
    <name evidence="3" type="ORF">DFR44_1525</name>
</gene>
<reference evidence="3 4" key="1">
    <citation type="submission" date="2019-03" db="EMBL/GenBank/DDBJ databases">
        <title>Genomic Encyclopedia of Type Strains, Phase IV (KMG-IV): sequencing the most valuable type-strain genomes for metagenomic binning, comparative biology and taxonomic classification.</title>
        <authorList>
            <person name="Goeker M."/>
        </authorList>
    </citation>
    <scope>NUCLEOTIDE SEQUENCE [LARGE SCALE GENOMIC DNA]</scope>
    <source>
        <strain evidence="3 4">DSM 102852</strain>
    </source>
</reference>
<dbReference type="RefSeq" id="WP_133621630.1">
    <property type="nucleotide sequence ID" value="NZ_SNZE01000052.1"/>
</dbReference>
<keyword evidence="1" id="KW-0812">Transmembrane</keyword>
<dbReference type="OrthoDB" id="9808461at2"/>
<dbReference type="PANTHER" id="PTHR30489:SF0">
    <property type="entry name" value="LIPOPROTEIN-RELEASING SYSTEM TRANSMEMBRANE PROTEIN LOLE"/>
    <property type="match status" value="1"/>
</dbReference>
<evidence type="ECO:0000313" key="4">
    <source>
        <dbReference type="Proteomes" id="UP000294480"/>
    </source>
</evidence>
<dbReference type="EMBL" id="SNZE01000052">
    <property type="protein sequence ID" value="TDR27036.1"/>
    <property type="molecule type" value="Genomic_DNA"/>
</dbReference>
<organism evidence="3 4">
    <name type="scientific">Hydromonas duriensis</name>
    <dbReference type="NCBI Taxonomy" id="1527608"/>
    <lineage>
        <taxon>Bacteria</taxon>
        <taxon>Pseudomonadati</taxon>
        <taxon>Pseudomonadota</taxon>
        <taxon>Betaproteobacteria</taxon>
        <taxon>Burkholderiales</taxon>
        <taxon>Burkholderiaceae</taxon>
        <taxon>Hydromonas</taxon>
    </lineage>
</organism>
<dbReference type="AlphaFoldDB" id="A0A4R6Y499"/>
<dbReference type="InterPro" id="IPR025857">
    <property type="entry name" value="MacB_PCD"/>
</dbReference>
<evidence type="ECO:0000259" key="2">
    <source>
        <dbReference type="Pfam" id="PF12704"/>
    </source>
</evidence>
<keyword evidence="3" id="KW-0449">Lipoprotein</keyword>
<dbReference type="PANTHER" id="PTHR30489">
    <property type="entry name" value="LIPOPROTEIN-RELEASING SYSTEM TRANSMEMBRANE PROTEIN LOLE"/>
    <property type="match status" value="1"/>
</dbReference>
<keyword evidence="1" id="KW-1133">Transmembrane helix</keyword>
<evidence type="ECO:0000256" key="1">
    <source>
        <dbReference type="SAM" id="Phobius"/>
    </source>
</evidence>
<evidence type="ECO:0000313" key="3">
    <source>
        <dbReference type="EMBL" id="TDR27036.1"/>
    </source>
</evidence>
<dbReference type="GO" id="GO:0098797">
    <property type="term" value="C:plasma membrane protein complex"/>
    <property type="evidence" value="ECO:0007669"/>
    <property type="project" value="TreeGrafter"/>
</dbReference>
<dbReference type="Proteomes" id="UP000294480">
    <property type="component" value="Unassembled WGS sequence"/>
</dbReference>
<proteinExistence type="predicted"/>
<sequence length="340" mass="38078">MNKRFCKNNFEFFLGWGYTRGLGSKSNNRFVSFISALSILGIFLGVAALIIVLSVTNGFQREVRERMLSVVPHVQVYPAPDSPAGWELTLSQSIEKNKEVVGIAPYMSSQSIFLQDGEMVGVKVEGIDPMQEGKVSEVPKKIIQGRLDDLKEGEFNIVLGIELARRLGLEIKKDTFSLGEPVTLLMPETNFHTNEQSPRLFSFNVVGILNTGHFEIDKSFAYVHVNDAKKLFHEGNMGLRVKLKDMDQAKTVSRWIEDNASQPVLTQDWTSINPAWFSELQSFKVMISIILFIITIVGGFSLVSMLVMTVNDKQADIAILRTQGASRRSIMHIFMIQGAL</sequence>
<feature type="transmembrane region" description="Helical" evidence="1">
    <location>
        <begin position="30"/>
        <end position="56"/>
    </location>
</feature>
<dbReference type="Pfam" id="PF12704">
    <property type="entry name" value="MacB_PCD"/>
    <property type="match status" value="1"/>
</dbReference>
<keyword evidence="4" id="KW-1185">Reference proteome</keyword>
<accession>A0A4R6Y499</accession>
<name>A0A4R6Y499_9BURK</name>
<keyword evidence="1" id="KW-0472">Membrane</keyword>
<dbReference type="InterPro" id="IPR051447">
    <property type="entry name" value="Lipoprotein-release_system"/>
</dbReference>